<evidence type="ECO:0000256" key="1">
    <source>
        <dbReference type="SAM" id="Phobius"/>
    </source>
</evidence>
<reference evidence="2 3" key="1">
    <citation type="submission" date="2017-11" db="EMBL/GenBank/DDBJ databases">
        <title>Complete genome sequence of Spiroplasma clarkii CN-5 (DSM 19994).</title>
        <authorList>
            <person name="Tsai Y.-M."/>
            <person name="Chang A."/>
            <person name="Lo W.-S."/>
            <person name="Kuo C.-H."/>
        </authorList>
    </citation>
    <scope>NUCLEOTIDE SEQUENCE [LARGE SCALE GENOMIC DNA]</scope>
    <source>
        <strain evidence="2 3">CN-5</strain>
    </source>
</reference>
<dbReference type="Proteomes" id="UP000231179">
    <property type="component" value="Chromosome"/>
</dbReference>
<evidence type="ECO:0000313" key="2">
    <source>
        <dbReference type="EMBL" id="ATX70642.1"/>
    </source>
</evidence>
<feature type="transmembrane region" description="Helical" evidence="1">
    <location>
        <begin position="12"/>
        <end position="34"/>
    </location>
</feature>
<accession>A0A2K8KHC1</accession>
<gene>
    <name evidence="2" type="ORF">SCLAR_v1c03120</name>
</gene>
<feature type="transmembrane region" description="Helical" evidence="1">
    <location>
        <begin position="253"/>
        <end position="275"/>
    </location>
</feature>
<name>A0A2K8KHC1_9MOLU</name>
<dbReference type="AlphaFoldDB" id="A0A2K8KHC1"/>
<protein>
    <submittedName>
        <fullName evidence="2">Uncharacterized protein</fullName>
    </submittedName>
</protein>
<keyword evidence="1" id="KW-0812">Transmembrane</keyword>
<feature type="transmembrane region" description="Helical" evidence="1">
    <location>
        <begin position="128"/>
        <end position="146"/>
    </location>
</feature>
<keyword evidence="3" id="KW-1185">Reference proteome</keyword>
<evidence type="ECO:0000313" key="3">
    <source>
        <dbReference type="Proteomes" id="UP000231179"/>
    </source>
</evidence>
<feature type="transmembrane region" description="Helical" evidence="1">
    <location>
        <begin position="54"/>
        <end position="76"/>
    </location>
</feature>
<proteinExistence type="predicted"/>
<keyword evidence="1" id="KW-0472">Membrane</keyword>
<feature type="transmembrane region" description="Helical" evidence="1">
    <location>
        <begin position="209"/>
        <end position="233"/>
    </location>
</feature>
<keyword evidence="1" id="KW-1133">Transmembrane helix</keyword>
<feature type="transmembrane region" description="Helical" evidence="1">
    <location>
        <begin position="166"/>
        <end position="188"/>
    </location>
</feature>
<dbReference type="EMBL" id="CP024870">
    <property type="protein sequence ID" value="ATX70642.1"/>
    <property type="molecule type" value="Genomic_DNA"/>
</dbReference>
<organism evidence="2 3">
    <name type="scientific">Spiroplasma clarkii</name>
    <dbReference type="NCBI Taxonomy" id="2139"/>
    <lineage>
        <taxon>Bacteria</taxon>
        <taxon>Bacillati</taxon>
        <taxon>Mycoplasmatota</taxon>
        <taxon>Mollicutes</taxon>
        <taxon>Entomoplasmatales</taxon>
        <taxon>Spiroplasmataceae</taxon>
        <taxon>Spiroplasma</taxon>
    </lineage>
</organism>
<sequence length="300" mass="33382">MRGNYSVASTKFWTLVANWVGLVISVIGIIGLFYSIFESEKVSLTGIAQADKALYSLMMFSSGLSLASCAYIIYFTKKSDDITFINNRYILVLFSLSVGGIFTPIILTRLPNVDVKSTIMPRVSISQGYAAVLTSSGLLALTYLLATQAVQWNAMFNGDEYVTLTSAMAILAIVAISWGLINSMMFLGKDVEKRFESGMRVPMLIVSTINLILGTITLVWIIFMSILNILAAISEMFNRNNGFLGTLLNSMYLGLRIALQMFIIYTAWHCIIGIWKNENFEYKRNENLASKQEQYAASTN</sequence>
<feature type="transmembrane region" description="Helical" evidence="1">
    <location>
        <begin position="88"/>
        <end position="107"/>
    </location>
</feature>
<dbReference type="RefSeq" id="WP_100254204.1">
    <property type="nucleotide sequence ID" value="NZ_CP024870.1"/>
</dbReference>